<dbReference type="PRINTS" id="PR00707">
    <property type="entry name" value="UBCTHYDRLASE"/>
</dbReference>
<dbReference type="OrthoDB" id="427186at2759"/>
<evidence type="ECO:0000256" key="2">
    <source>
        <dbReference type="ARBA" id="ARBA00009326"/>
    </source>
</evidence>
<comment type="caution">
    <text evidence="10">The sequence shown here is derived from an EMBL/GenBank/DDBJ whole genome shotgun (WGS) entry which is preliminary data.</text>
</comment>
<evidence type="ECO:0000256" key="3">
    <source>
        <dbReference type="ARBA" id="ARBA00022670"/>
    </source>
</evidence>
<comment type="similarity">
    <text evidence="2 7 8">Belongs to the peptidase C12 family.</text>
</comment>
<feature type="active site" description="Proton donor" evidence="7">
    <location>
        <position position="194"/>
    </location>
</feature>
<evidence type="ECO:0000313" key="11">
    <source>
        <dbReference type="Proteomes" id="UP000660262"/>
    </source>
</evidence>
<evidence type="ECO:0000313" key="10">
    <source>
        <dbReference type="EMBL" id="GHP04564.1"/>
    </source>
</evidence>
<organism evidence="10 11">
    <name type="scientific">Pycnococcus provasolii</name>
    <dbReference type="NCBI Taxonomy" id="41880"/>
    <lineage>
        <taxon>Eukaryota</taxon>
        <taxon>Viridiplantae</taxon>
        <taxon>Chlorophyta</taxon>
        <taxon>Pseudoscourfieldiophyceae</taxon>
        <taxon>Pseudoscourfieldiales</taxon>
        <taxon>Pycnococcaceae</taxon>
        <taxon>Pycnococcus</taxon>
    </lineage>
</organism>
<dbReference type="SUPFAM" id="SSF54001">
    <property type="entry name" value="Cysteine proteinases"/>
    <property type="match status" value="1"/>
</dbReference>
<evidence type="ECO:0000256" key="4">
    <source>
        <dbReference type="ARBA" id="ARBA00022786"/>
    </source>
</evidence>
<dbReference type="PANTHER" id="PTHR10589:SF17">
    <property type="entry name" value="UBIQUITIN CARBOXYL-TERMINAL HYDROLASE"/>
    <property type="match status" value="1"/>
</dbReference>
<reference evidence="10" key="1">
    <citation type="submission" date="2020-10" db="EMBL/GenBank/DDBJ databases">
        <title>Unveiling of a novel bifunctional photoreceptor, Dualchrome1, isolated from a cosmopolitan green alga.</title>
        <authorList>
            <person name="Suzuki S."/>
            <person name="Kawachi M."/>
        </authorList>
    </citation>
    <scope>NUCLEOTIDE SEQUENCE</scope>
    <source>
        <strain evidence="10">NIES 2893</strain>
    </source>
</reference>
<feature type="active site" description="Nucleophile" evidence="7">
    <location>
        <position position="107"/>
    </location>
</feature>
<accession>A0A830HBW7</accession>
<comment type="catalytic activity">
    <reaction evidence="1 7 8">
        <text>Thiol-dependent hydrolysis of ester, thioester, amide, peptide and isopeptide bonds formed by the C-terminal Gly of ubiquitin (a 76-residue protein attached to proteins as an intracellular targeting signal).</text>
        <dbReference type="EC" id="3.4.19.12"/>
    </reaction>
</comment>
<keyword evidence="4 7" id="KW-0833">Ubl conjugation pathway</keyword>
<evidence type="ECO:0000256" key="5">
    <source>
        <dbReference type="ARBA" id="ARBA00022801"/>
    </source>
</evidence>
<evidence type="ECO:0000256" key="8">
    <source>
        <dbReference type="RuleBase" id="RU361215"/>
    </source>
</evidence>
<protein>
    <recommendedName>
        <fullName evidence="8">Ubiquitin carboxyl-terminal hydrolase</fullName>
        <ecNumber evidence="8">3.4.19.12</ecNumber>
    </recommendedName>
</protein>
<sequence length="259" mass="27387">MADPSAVASKHARIHWLPLESNPDVFTQFAARAGCPLHRVNLEFCDVFGFDDELLMMLPGPAVACVLLFDTKVFDAHRETQRASGRVLPTTEGIDLFYIKQFVGNACGTIAAVHSMLNAPECVAAMEPDAPLAMFHAAARGVAAAEEGDDKAKKAAEAGGALLAEAEGLHAASEDSAAGGQTEAPDLGANVDHHFVAFVRGNDGNLYELDGRRPDGPVNWGPVKDGDLMKSVAEVVKREFVAVAGENCMLNCIALCRSG</sequence>
<dbReference type="InterPro" id="IPR038765">
    <property type="entry name" value="Papain-like_cys_pep_sf"/>
</dbReference>
<keyword evidence="11" id="KW-1185">Reference proteome</keyword>
<dbReference type="GO" id="GO:0006511">
    <property type="term" value="P:ubiquitin-dependent protein catabolic process"/>
    <property type="evidence" value="ECO:0007669"/>
    <property type="project" value="UniProtKB-UniRule"/>
</dbReference>
<keyword evidence="5 7" id="KW-0378">Hydrolase</keyword>
<evidence type="ECO:0000256" key="1">
    <source>
        <dbReference type="ARBA" id="ARBA00000707"/>
    </source>
</evidence>
<evidence type="ECO:0000259" key="9">
    <source>
        <dbReference type="PROSITE" id="PS52048"/>
    </source>
</evidence>
<dbReference type="InterPro" id="IPR036959">
    <property type="entry name" value="Peptidase_C12_UCH_sf"/>
</dbReference>
<evidence type="ECO:0000256" key="7">
    <source>
        <dbReference type="PROSITE-ProRule" id="PRU01393"/>
    </source>
</evidence>
<dbReference type="GO" id="GO:0016579">
    <property type="term" value="P:protein deubiquitination"/>
    <property type="evidence" value="ECO:0007669"/>
    <property type="project" value="TreeGrafter"/>
</dbReference>
<keyword evidence="3 7" id="KW-0645">Protease</keyword>
<dbReference type="Proteomes" id="UP000660262">
    <property type="component" value="Unassembled WGS sequence"/>
</dbReference>
<dbReference type="PANTHER" id="PTHR10589">
    <property type="entry name" value="UBIQUITIN CARBOXYL-TERMINAL HYDROLASE"/>
    <property type="match status" value="1"/>
</dbReference>
<dbReference type="Pfam" id="PF01088">
    <property type="entry name" value="Peptidase_C12"/>
    <property type="match status" value="1"/>
</dbReference>
<dbReference type="PROSITE" id="PS52048">
    <property type="entry name" value="UCH_DOMAIN"/>
    <property type="match status" value="1"/>
</dbReference>
<feature type="site" description="Important for enzyme activity" evidence="7">
    <location>
        <position position="210"/>
    </location>
</feature>
<dbReference type="AlphaFoldDB" id="A0A830HBW7"/>
<dbReference type="GO" id="GO:0004843">
    <property type="term" value="F:cysteine-type deubiquitinase activity"/>
    <property type="evidence" value="ECO:0007669"/>
    <property type="project" value="UniProtKB-UniRule"/>
</dbReference>
<dbReference type="InterPro" id="IPR001578">
    <property type="entry name" value="Peptidase_C12_UCH"/>
</dbReference>
<dbReference type="EMBL" id="BNJQ01000008">
    <property type="protein sequence ID" value="GHP04564.1"/>
    <property type="molecule type" value="Genomic_DNA"/>
</dbReference>
<feature type="domain" description="UCH catalytic" evidence="9">
    <location>
        <begin position="15"/>
        <end position="257"/>
    </location>
</feature>
<feature type="site" description="Transition state stabilizer" evidence="7">
    <location>
        <position position="101"/>
    </location>
</feature>
<dbReference type="EC" id="3.4.19.12" evidence="8"/>
<keyword evidence="6 7" id="KW-0788">Thiol protease</keyword>
<name>A0A830HBW7_9CHLO</name>
<proteinExistence type="inferred from homology"/>
<dbReference type="Gene3D" id="3.40.532.10">
    <property type="entry name" value="Peptidase C12, ubiquitin carboxyl-terminal hydrolase"/>
    <property type="match status" value="1"/>
</dbReference>
<evidence type="ECO:0000256" key="6">
    <source>
        <dbReference type="ARBA" id="ARBA00022807"/>
    </source>
</evidence>
<gene>
    <name evidence="10" type="ORF">PPROV_000331800</name>
</gene>
<dbReference type="GO" id="GO:0005737">
    <property type="term" value="C:cytoplasm"/>
    <property type="evidence" value="ECO:0007669"/>
    <property type="project" value="TreeGrafter"/>
</dbReference>